<dbReference type="Pfam" id="PF14280">
    <property type="entry name" value="DUF4365"/>
    <property type="match status" value="1"/>
</dbReference>
<dbReference type="RefSeq" id="WP_345397474.1">
    <property type="nucleotide sequence ID" value="NZ_BAABHG010000008.1"/>
</dbReference>
<reference evidence="3" key="1">
    <citation type="journal article" date="2019" name="Int. J. Syst. Evol. Microbiol.">
        <title>The Global Catalogue of Microorganisms (GCM) 10K type strain sequencing project: providing services to taxonomists for standard genome sequencing and annotation.</title>
        <authorList>
            <consortium name="The Broad Institute Genomics Platform"/>
            <consortium name="The Broad Institute Genome Sequencing Center for Infectious Disease"/>
            <person name="Wu L."/>
            <person name="Ma J."/>
        </authorList>
    </citation>
    <scope>NUCLEOTIDE SEQUENCE [LARGE SCALE GENOMIC DNA]</scope>
    <source>
        <strain evidence="3">CGMCC 4.7643</strain>
    </source>
</reference>
<feature type="domain" description="DUF4365" evidence="1">
    <location>
        <begin position="11"/>
        <end position="161"/>
    </location>
</feature>
<organism evidence="2 3">
    <name type="scientific">Amycolatopsis samaneae</name>
    <dbReference type="NCBI Taxonomy" id="664691"/>
    <lineage>
        <taxon>Bacteria</taxon>
        <taxon>Bacillati</taxon>
        <taxon>Actinomycetota</taxon>
        <taxon>Actinomycetes</taxon>
        <taxon>Pseudonocardiales</taxon>
        <taxon>Pseudonocardiaceae</taxon>
        <taxon>Amycolatopsis</taxon>
    </lineage>
</organism>
<evidence type="ECO:0000313" key="2">
    <source>
        <dbReference type="EMBL" id="MFD2459332.1"/>
    </source>
</evidence>
<protein>
    <submittedName>
        <fullName evidence="2">DUF4365 domain-containing protein</fullName>
    </submittedName>
</protein>
<accession>A0ABW5GE28</accession>
<dbReference type="EMBL" id="JBHUKU010000006">
    <property type="protein sequence ID" value="MFD2459332.1"/>
    <property type="molecule type" value="Genomic_DNA"/>
</dbReference>
<sequence length="172" mass="19403">MGLSKSEHQGAFGESFVQVLASAAGLTVAKENIDTRGIDLTLGYKGFLGGWRHPSIEVQVKTWIRHRATHRNGFWKYRMNAKHFNELAGQNFRMPRFLVLVIVPDDWPEYATPTQEHTELRHAAYWVSLLDQHPVDPEQVSTVAVDVPVRNLLTVPALQQLLAPSEPIRAEA</sequence>
<name>A0ABW5GE28_9PSEU</name>
<keyword evidence="3" id="KW-1185">Reference proteome</keyword>
<dbReference type="Proteomes" id="UP001597419">
    <property type="component" value="Unassembled WGS sequence"/>
</dbReference>
<proteinExistence type="predicted"/>
<comment type="caution">
    <text evidence="2">The sequence shown here is derived from an EMBL/GenBank/DDBJ whole genome shotgun (WGS) entry which is preliminary data.</text>
</comment>
<evidence type="ECO:0000259" key="1">
    <source>
        <dbReference type="Pfam" id="PF14280"/>
    </source>
</evidence>
<dbReference type="InterPro" id="IPR025375">
    <property type="entry name" value="DUF4365"/>
</dbReference>
<gene>
    <name evidence="2" type="ORF">ACFSYJ_12025</name>
</gene>
<evidence type="ECO:0000313" key="3">
    <source>
        <dbReference type="Proteomes" id="UP001597419"/>
    </source>
</evidence>